<dbReference type="SUPFAM" id="SSF54427">
    <property type="entry name" value="NTF2-like"/>
    <property type="match status" value="1"/>
</dbReference>
<reference evidence="2" key="1">
    <citation type="submission" date="2022-01" db="EMBL/GenBank/DDBJ databases">
        <authorList>
            <person name="Wang Y."/>
        </authorList>
    </citation>
    <scope>NUCLEOTIDE SEQUENCE</scope>
    <source>
        <strain evidence="2">WB101</strain>
    </source>
</reference>
<evidence type="ECO:0000313" key="2">
    <source>
        <dbReference type="EMBL" id="MCG2589868.1"/>
    </source>
</evidence>
<dbReference type="InterPro" id="IPR032710">
    <property type="entry name" value="NTF2-like_dom_sf"/>
</dbReference>
<dbReference type="Pfam" id="PF13474">
    <property type="entry name" value="SnoaL_3"/>
    <property type="match status" value="1"/>
</dbReference>
<reference evidence="2" key="2">
    <citation type="submission" date="2024-05" db="EMBL/GenBank/DDBJ databases">
        <title>Rhodohalobacter halophilus gen. nov., sp. nov., a moderately halophilic member of the family Balneolaceae.</title>
        <authorList>
            <person name="Xia J."/>
        </authorList>
    </citation>
    <scope>NUCLEOTIDE SEQUENCE</scope>
    <source>
        <strain evidence="2">WB101</strain>
    </source>
</reference>
<dbReference type="InterPro" id="IPR037401">
    <property type="entry name" value="SnoaL-like"/>
</dbReference>
<dbReference type="Gene3D" id="3.10.450.50">
    <property type="match status" value="1"/>
</dbReference>
<organism evidence="2 3">
    <name type="scientific">Rhodohalobacter sulfatireducens</name>
    <dbReference type="NCBI Taxonomy" id="2911366"/>
    <lineage>
        <taxon>Bacteria</taxon>
        <taxon>Pseudomonadati</taxon>
        <taxon>Balneolota</taxon>
        <taxon>Balneolia</taxon>
        <taxon>Balneolales</taxon>
        <taxon>Balneolaceae</taxon>
        <taxon>Rhodohalobacter</taxon>
    </lineage>
</organism>
<accession>A0ABS9KG79</accession>
<sequence length="137" mass="16047">MSPKEKIEETIQKFFHSMDVQDFELMKEVTAQKEDVVHIGTDSEEIWRGWSELNKATKEQFENLKFYKSNIRELSIHISDSGSVAWYSHLLDAKIKSDTTVQTWKGARFTGVLENIDRQWQIVQTHVSIPESYHTKT</sequence>
<dbReference type="Proteomes" id="UP001165366">
    <property type="component" value="Unassembled WGS sequence"/>
</dbReference>
<evidence type="ECO:0000259" key="1">
    <source>
        <dbReference type="Pfam" id="PF13474"/>
    </source>
</evidence>
<proteinExistence type="predicted"/>
<feature type="domain" description="SnoaL-like" evidence="1">
    <location>
        <begin position="7"/>
        <end position="130"/>
    </location>
</feature>
<name>A0ABS9KG79_9BACT</name>
<evidence type="ECO:0000313" key="3">
    <source>
        <dbReference type="Proteomes" id="UP001165366"/>
    </source>
</evidence>
<dbReference type="EMBL" id="JAKLWS010000022">
    <property type="protein sequence ID" value="MCG2589868.1"/>
    <property type="molecule type" value="Genomic_DNA"/>
</dbReference>
<dbReference type="RefSeq" id="WP_237855226.1">
    <property type="nucleotide sequence ID" value="NZ_JAKLWS010000022.1"/>
</dbReference>
<protein>
    <submittedName>
        <fullName evidence="2">Nuclear transport factor 2 family protein</fullName>
    </submittedName>
</protein>
<gene>
    <name evidence="2" type="ORF">L6773_14905</name>
</gene>
<keyword evidence="3" id="KW-1185">Reference proteome</keyword>
<comment type="caution">
    <text evidence="2">The sequence shown here is derived from an EMBL/GenBank/DDBJ whole genome shotgun (WGS) entry which is preliminary data.</text>
</comment>